<keyword evidence="5" id="KW-1185">Reference proteome</keyword>
<evidence type="ECO:0000313" key="5">
    <source>
        <dbReference type="Proteomes" id="UP000186819"/>
    </source>
</evidence>
<evidence type="ECO:0000256" key="1">
    <source>
        <dbReference type="SAM" id="MobiDB-lite"/>
    </source>
</evidence>
<dbReference type="InterPro" id="IPR040761">
    <property type="entry name" value="Tli4_N"/>
</dbReference>
<dbReference type="EMBL" id="FTMD01000005">
    <property type="protein sequence ID" value="SIQ53930.1"/>
    <property type="molecule type" value="Genomic_DNA"/>
</dbReference>
<accession>A0A1N6TKK1</accession>
<gene>
    <name evidence="4" type="ORF">SAMN05421829_10529</name>
</gene>
<dbReference type="AlphaFoldDB" id="A0A1N6TKK1"/>
<dbReference type="InterPro" id="IPR041290">
    <property type="entry name" value="Tli4_C"/>
</dbReference>
<dbReference type="RefSeq" id="WP_139335910.1">
    <property type="nucleotide sequence ID" value="NZ_FTMD01000005.1"/>
</dbReference>
<evidence type="ECO:0000259" key="3">
    <source>
        <dbReference type="Pfam" id="PF18443"/>
    </source>
</evidence>
<feature type="domain" description="Tle cognate immunity protein 4 N-terminal" evidence="3">
    <location>
        <begin position="17"/>
        <end position="124"/>
    </location>
</feature>
<feature type="domain" description="Tle cognate immunity protein 4 C-terminal" evidence="2">
    <location>
        <begin position="152"/>
        <end position="314"/>
    </location>
</feature>
<dbReference type="Pfam" id="PF18443">
    <property type="entry name" value="Tli4_N"/>
    <property type="match status" value="1"/>
</dbReference>
<dbReference type="Proteomes" id="UP000186819">
    <property type="component" value="Unassembled WGS sequence"/>
</dbReference>
<sequence length="424" mass="47068">MTDIAAADAAPPSDKRVACFGRFMMDVPSGAEVGYADAEYRFGVVHTERIALEGRKFAAAMEEREARYRSVDENRDRVLKQTLSPSPESRIIVTSERIFGDDDYGFEAYRVDHGVLFSIEQKNYESAVMRAKVLPFLQEKLLPSLRARAPDEIPDEPGLCIRDGFIVSDGSEQAYERINIGLRFKRWPDLALSVTTWTIRKAEPSLLERLNGEPVPDIFKPLISQIKTIREGRHDVGVIAGEESMVMLPTSKGYKVHRFHWESHFEPNTPFKPMITVMLDTGRSPNGDQQPTISEKEAVELFDAVVNSIRLRPTGPARTSEAPSPRTPLGAFVRSGEACTQTGWWQCPDGGELEGGNRRFLLAGEAMPPAVTLGAPSLLQRLSGERPRHEAPTVWKLVAYAEEPRPTPDPVSDVSAPQEGLTGV</sequence>
<evidence type="ECO:0008006" key="6">
    <source>
        <dbReference type="Google" id="ProtNLM"/>
    </source>
</evidence>
<dbReference type="Pfam" id="PF18426">
    <property type="entry name" value="Tli4_C"/>
    <property type="match status" value="1"/>
</dbReference>
<dbReference type="STRING" id="34027.SAMN05421829_10529"/>
<organism evidence="4 5">
    <name type="scientific">Aromatoleum tolulyticum</name>
    <dbReference type="NCBI Taxonomy" id="34027"/>
    <lineage>
        <taxon>Bacteria</taxon>
        <taxon>Pseudomonadati</taxon>
        <taxon>Pseudomonadota</taxon>
        <taxon>Betaproteobacteria</taxon>
        <taxon>Rhodocyclales</taxon>
        <taxon>Rhodocyclaceae</taxon>
        <taxon>Aromatoleum</taxon>
    </lineage>
</organism>
<feature type="region of interest" description="Disordered" evidence="1">
    <location>
        <begin position="402"/>
        <end position="424"/>
    </location>
</feature>
<protein>
    <recommendedName>
        <fullName evidence="6">Tle cognate immunity protein 4 C-terminal domain-containing protein</fullName>
    </recommendedName>
</protein>
<evidence type="ECO:0000313" key="4">
    <source>
        <dbReference type="EMBL" id="SIQ53930.1"/>
    </source>
</evidence>
<evidence type="ECO:0000259" key="2">
    <source>
        <dbReference type="Pfam" id="PF18426"/>
    </source>
</evidence>
<reference evidence="5" key="1">
    <citation type="submission" date="2017-01" db="EMBL/GenBank/DDBJ databases">
        <authorList>
            <person name="Varghese N."/>
            <person name="Submissions S."/>
        </authorList>
    </citation>
    <scope>NUCLEOTIDE SEQUENCE [LARGE SCALE GENOMIC DNA]</scope>
    <source>
        <strain evidence="5">ATCC 51758</strain>
    </source>
</reference>
<name>A0A1N6TKK1_9RHOO</name>
<proteinExistence type="predicted"/>
<dbReference type="OrthoDB" id="8722129at2"/>